<gene>
    <name evidence="1" type="ORF">GLOTRDRAFT_42001</name>
</gene>
<evidence type="ECO:0000313" key="2">
    <source>
        <dbReference type="Proteomes" id="UP000030669"/>
    </source>
</evidence>
<proteinExistence type="predicted"/>
<dbReference type="AlphaFoldDB" id="S7Q6F2"/>
<evidence type="ECO:0000313" key="1">
    <source>
        <dbReference type="EMBL" id="EPQ55087.1"/>
    </source>
</evidence>
<keyword evidence="2" id="KW-1185">Reference proteome</keyword>
<dbReference type="OrthoDB" id="4232400at2759"/>
<accession>S7Q6F2</accession>
<dbReference type="EMBL" id="KB469302">
    <property type="protein sequence ID" value="EPQ55087.1"/>
    <property type="molecule type" value="Genomic_DNA"/>
</dbReference>
<dbReference type="RefSeq" id="XP_007866110.1">
    <property type="nucleotide sequence ID" value="XM_007867919.1"/>
</dbReference>
<dbReference type="Proteomes" id="UP000030669">
    <property type="component" value="Unassembled WGS sequence"/>
</dbReference>
<organism evidence="1 2">
    <name type="scientific">Gloeophyllum trabeum (strain ATCC 11539 / FP-39264 / Madison 617)</name>
    <name type="common">Brown rot fungus</name>
    <dbReference type="NCBI Taxonomy" id="670483"/>
    <lineage>
        <taxon>Eukaryota</taxon>
        <taxon>Fungi</taxon>
        <taxon>Dikarya</taxon>
        <taxon>Basidiomycota</taxon>
        <taxon>Agaricomycotina</taxon>
        <taxon>Agaricomycetes</taxon>
        <taxon>Gloeophyllales</taxon>
        <taxon>Gloeophyllaceae</taxon>
        <taxon>Gloeophyllum</taxon>
    </lineage>
</organism>
<dbReference type="KEGG" id="gtr:GLOTRDRAFT_42001"/>
<protein>
    <submittedName>
        <fullName evidence="1">Uncharacterized protein</fullName>
    </submittedName>
</protein>
<dbReference type="GeneID" id="19306097"/>
<reference evidence="1 2" key="1">
    <citation type="journal article" date="2012" name="Science">
        <title>The Paleozoic origin of enzymatic lignin decomposition reconstructed from 31 fungal genomes.</title>
        <authorList>
            <person name="Floudas D."/>
            <person name="Binder M."/>
            <person name="Riley R."/>
            <person name="Barry K."/>
            <person name="Blanchette R.A."/>
            <person name="Henrissat B."/>
            <person name="Martinez A.T."/>
            <person name="Otillar R."/>
            <person name="Spatafora J.W."/>
            <person name="Yadav J.S."/>
            <person name="Aerts A."/>
            <person name="Benoit I."/>
            <person name="Boyd A."/>
            <person name="Carlson A."/>
            <person name="Copeland A."/>
            <person name="Coutinho P.M."/>
            <person name="de Vries R.P."/>
            <person name="Ferreira P."/>
            <person name="Findley K."/>
            <person name="Foster B."/>
            <person name="Gaskell J."/>
            <person name="Glotzer D."/>
            <person name="Gorecki P."/>
            <person name="Heitman J."/>
            <person name="Hesse C."/>
            <person name="Hori C."/>
            <person name="Igarashi K."/>
            <person name="Jurgens J.A."/>
            <person name="Kallen N."/>
            <person name="Kersten P."/>
            <person name="Kohler A."/>
            <person name="Kuees U."/>
            <person name="Kumar T.K.A."/>
            <person name="Kuo A."/>
            <person name="LaButti K."/>
            <person name="Larrondo L.F."/>
            <person name="Lindquist E."/>
            <person name="Ling A."/>
            <person name="Lombard V."/>
            <person name="Lucas S."/>
            <person name="Lundell T."/>
            <person name="Martin R."/>
            <person name="McLaughlin D.J."/>
            <person name="Morgenstern I."/>
            <person name="Morin E."/>
            <person name="Murat C."/>
            <person name="Nagy L.G."/>
            <person name="Nolan M."/>
            <person name="Ohm R.A."/>
            <person name="Patyshakuliyeva A."/>
            <person name="Rokas A."/>
            <person name="Ruiz-Duenas F.J."/>
            <person name="Sabat G."/>
            <person name="Salamov A."/>
            <person name="Samejima M."/>
            <person name="Schmutz J."/>
            <person name="Slot J.C."/>
            <person name="St John F."/>
            <person name="Stenlid J."/>
            <person name="Sun H."/>
            <person name="Sun S."/>
            <person name="Syed K."/>
            <person name="Tsang A."/>
            <person name="Wiebenga A."/>
            <person name="Young D."/>
            <person name="Pisabarro A."/>
            <person name="Eastwood D.C."/>
            <person name="Martin F."/>
            <person name="Cullen D."/>
            <person name="Grigoriev I.V."/>
            <person name="Hibbett D.S."/>
        </authorList>
    </citation>
    <scope>NUCLEOTIDE SEQUENCE [LARGE SCALE GENOMIC DNA]</scope>
    <source>
        <strain evidence="1 2">ATCC 11539</strain>
    </source>
</reference>
<sequence length="63" mass="7436">MSSSQSQTKTKGKKEPVSDYEFLKAWGGWHQFMLSYSLKPWDDDDVQEAKEIIRRLKANQEEE</sequence>
<dbReference type="HOGENOM" id="CLU_199920_0_0_1"/>
<name>S7Q6F2_GLOTA</name>
<dbReference type="OMA" id="AERAICK"/>